<dbReference type="FunFam" id="3.20.20.210:FF:000003">
    <property type="entry name" value="5-methyltetrahydropteroyltriglutamate--homocysteine methyltransferase"/>
    <property type="match status" value="1"/>
</dbReference>
<feature type="binding site" evidence="11">
    <location>
        <position position="627"/>
    </location>
    <ligand>
        <name>5-methyltetrahydropteroyltri-L-glutamate</name>
        <dbReference type="ChEBI" id="CHEBI:58207"/>
    </ligand>
</feature>
<dbReference type="InterPro" id="IPR013215">
    <property type="entry name" value="Cbl-indep_Met_Synth_N"/>
</dbReference>
<dbReference type="SUPFAM" id="SSF51726">
    <property type="entry name" value="UROD/MetE-like"/>
    <property type="match status" value="2"/>
</dbReference>
<evidence type="ECO:0000313" key="17">
    <source>
        <dbReference type="EMBL" id="TCN41533.1"/>
    </source>
</evidence>
<comment type="cofactor">
    <cofactor evidence="11">
        <name>Zn(2+)</name>
        <dbReference type="ChEBI" id="CHEBI:29105"/>
    </cofactor>
    <text evidence="11">Binds 1 zinc ion per subunit.</text>
</comment>
<dbReference type="Proteomes" id="UP000295351">
    <property type="component" value="Unassembled WGS sequence"/>
</dbReference>
<dbReference type="GO" id="GO:0003871">
    <property type="term" value="F:5-methyltetrahydropteroyltriglutamate-homocysteine S-methyltransferase activity"/>
    <property type="evidence" value="ECO:0007669"/>
    <property type="project" value="UniProtKB-UniRule"/>
</dbReference>
<comment type="caution">
    <text evidence="17">The sequence shown here is derived from an EMBL/GenBank/DDBJ whole genome shotgun (WGS) entry which is preliminary data.</text>
</comment>
<feature type="binding site" evidence="11 12">
    <location>
        <begin position="453"/>
        <end position="455"/>
    </location>
    <ligand>
        <name>L-homocysteine</name>
        <dbReference type="ChEBI" id="CHEBI:58199"/>
    </ligand>
</feature>
<dbReference type="EC" id="2.1.1.14" evidence="11"/>
<dbReference type="Pfam" id="PF08267">
    <property type="entry name" value="Meth_synt_1"/>
    <property type="match status" value="1"/>
</dbReference>
<evidence type="ECO:0000256" key="9">
    <source>
        <dbReference type="ARBA" id="ARBA00022833"/>
    </source>
</evidence>
<comment type="caution">
    <text evidence="11">Lacks conserved residue(s) required for the propagation of feature annotation.</text>
</comment>
<evidence type="ECO:0000256" key="7">
    <source>
        <dbReference type="ARBA" id="ARBA00022723"/>
    </source>
</evidence>
<feature type="binding site" evidence="11">
    <location>
        <begin position="20"/>
        <end position="23"/>
    </location>
    <ligand>
        <name>5-methyltetrahydropteroyltri-L-glutamate</name>
        <dbReference type="ChEBI" id="CHEBI:58207"/>
    </ligand>
</feature>
<keyword evidence="8 11" id="KW-0677">Repeat</keyword>
<feature type="binding site" evidence="11 12">
    <location>
        <position position="506"/>
    </location>
    <ligand>
        <name>L-methionine</name>
        <dbReference type="ChEBI" id="CHEBI:57844"/>
    </ligand>
</feature>
<comment type="catalytic activity">
    <reaction evidence="11">
        <text>5-methyltetrahydropteroyltri-L-glutamate + L-homocysteine = tetrahydropteroyltri-L-glutamate + L-methionine</text>
        <dbReference type="Rhea" id="RHEA:21196"/>
        <dbReference type="ChEBI" id="CHEBI:57844"/>
        <dbReference type="ChEBI" id="CHEBI:58140"/>
        <dbReference type="ChEBI" id="CHEBI:58199"/>
        <dbReference type="ChEBI" id="CHEBI:58207"/>
        <dbReference type="EC" id="2.1.1.14"/>
    </reaction>
</comment>
<keyword evidence="4 11" id="KW-0489">Methyltransferase</keyword>
<evidence type="ECO:0000256" key="14">
    <source>
        <dbReference type="PIRSR" id="PIRSR000382-3"/>
    </source>
</evidence>
<protein>
    <recommendedName>
        <fullName evidence="11">5-methyltetrahydropteroyltriglutamate--homocysteine methyltransferase</fullName>
        <ecNumber evidence="11">2.1.1.14</ecNumber>
    </recommendedName>
    <alternativeName>
        <fullName evidence="11">Cobalamin-independent methionine synthase</fullName>
    </alternativeName>
    <alternativeName>
        <fullName evidence="11">Methionine synthase, vitamin-B12 independent isozyme</fullName>
    </alternativeName>
</protein>
<feature type="active site" description="Proton donor" evidence="11 14">
    <location>
        <position position="716"/>
    </location>
</feature>
<dbReference type="RefSeq" id="WP_133035386.1">
    <property type="nucleotide sequence ID" value="NZ_BAABEI010000012.1"/>
</dbReference>
<keyword evidence="7 11" id="KW-0479">Metal-binding</keyword>
<keyword evidence="6 11" id="KW-0808">Transferase</keyword>
<accession>A0A4R2CLN1</accession>
<reference evidence="17 18" key="1">
    <citation type="submission" date="2019-03" db="EMBL/GenBank/DDBJ databases">
        <title>Genomic Encyclopedia of Type Strains, Phase IV (KMG-IV): sequencing the most valuable type-strain genomes for metagenomic binning, comparative biology and taxonomic classification.</title>
        <authorList>
            <person name="Goeker M."/>
        </authorList>
    </citation>
    <scope>NUCLEOTIDE SEQUENCE [LARGE SCALE GENOMIC DNA]</scope>
    <source>
        <strain evidence="17 18">DSM 18401</strain>
    </source>
</reference>
<dbReference type="NCBIfam" id="TIGR01371">
    <property type="entry name" value="met_syn_B12ind"/>
    <property type="match status" value="1"/>
</dbReference>
<evidence type="ECO:0000256" key="4">
    <source>
        <dbReference type="ARBA" id="ARBA00022603"/>
    </source>
</evidence>
<keyword evidence="18" id="KW-1185">Reference proteome</keyword>
<proteinExistence type="inferred from homology"/>
<comment type="cofactor">
    <cofactor evidence="13">
        <name>Zn(2+)</name>
        <dbReference type="ChEBI" id="CHEBI:29105"/>
    </cofactor>
    <text evidence="13">Binds 2 Zn(2+) ions per subunit.</text>
</comment>
<name>A0A4R2CLN1_SHIGR</name>
<feature type="binding site" evidence="12">
    <location>
        <position position="135"/>
    </location>
    <ligand>
        <name>5-methyltetrahydropteroyltri-L-glutamate</name>
        <dbReference type="ChEBI" id="CHEBI:58207"/>
    </ligand>
</feature>
<feature type="binding site" evidence="11">
    <location>
        <position position="130"/>
    </location>
    <ligand>
        <name>5-methyltetrahydropteroyltri-L-glutamate</name>
        <dbReference type="ChEBI" id="CHEBI:58207"/>
    </ligand>
</feature>
<dbReference type="AlphaFoldDB" id="A0A4R2CLN1"/>
<feature type="binding site" evidence="11 12">
    <location>
        <position position="583"/>
    </location>
    <ligand>
        <name>5-methyltetrahydropteroyltri-L-glutamate</name>
        <dbReference type="ChEBI" id="CHEBI:58207"/>
    </ligand>
</feature>
<feature type="binding site" evidence="11">
    <location>
        <position position="506"/>
    </location>
    <ligand>
        <name>L-homocysteine</name>
        <dbReference type="ChEBI" id="CHEBI:58199"/>
    </ligand>
</feature>
<gene>
    <name evidence="11" type="primary">metE</name>
    <name evidence="17" type="ORF">EV665_113127</name>
</gene>
<evidence type="ECO:0000256" key="2">
    <source>
        <dbReference type="ARBA" id="ARBA00004681"/>
    </source>
</evidence>
<dbReference type="GO" id="GO:0071265">
    <property type="term" value="P:L-methionine biosynthetic process"/>
    <property type="evidence" value="ECO:0007669"/>
    <property type="project" value="UniProtKB-ARBA"/>
</dbReference>
<evidence type="ECO:0000256" key="5">
    <source>
        <dbReference type="ARBA" id="ARBA00022605"/>
    </source>
</evidence>
<dbReference type="EMBL" id="SLVX01000013">
    <property type="protein sequence ID" value="TCN41533.1"/>
    <property type="molecule type" value="Genomic_DNA"/>
</dbReference>
<feature type="binding site" evidence="11">
    <location>
        <position position="665"/>
    </location>
    <ligand>
        <name>Zn(2+)</name>
        <dbReference type="ChEBI" id="CHEBI:29105"/>
        <note>catalytic</note>
    </ligand>
</feature>
<dbReference type="Pfam" id="PF01717">
    <property type="entry name" value="Meth_synt_2"/>
    <property type="match status" value="1"/>
</dbReference>
<feature type="binding site" evidence="12">
    <location>
        <position position="23"/>
    </location>
    <ligand>
        <name>5-methyltetrahydropteroyltri-L-glutamate</name>
        <dbReference type="ChEBI" id="CHEBI:58207"/>
    </ligand>
</feature>
<keyword evidence="9 11" id="KW-0862">Zinc</keyword>
<feature type="binding site" evidence="13">
    <location>
        <position position="687"/>
    </location>
    <ligand>
        <name>Zn(2+)</name>
        <dbReference type="ChEBI" id="CHEBI:29105"/>
        <label>1</label>
        <note>catalytic</note>
    </ligand>
</feature>
<dbReference type="InterPro" id="IPR002629">
    <property type="entry name" value="Met_Synth_C/arc"/>
</dbReference>
<evidence type="ECO:0000256" key="6">
    <source>
        <dbReference type="ARBA" id="ARBA00022679"/>
    </source>
</evidence>
<dbReference type="PANTHER" id="PTHR30519">
    <property type="entry name" value="5-METHYLTETRAHYDROPTEROYLTRIGLUTAMATE--HOMOCYSTEINE METHYLTRANSFERASE"/>
    <property type="match status" value="1"/>
</dbReference>
<evidence type="ECO:0000256" key="1">
    <source>
        <dbReference type="ARBA" id="ARBA00002777"/>
    </source>
</evidence>
<dbReference type="NCBIfam" id="NF003556">
    <property type="entry name" value="PRK05222.1"/>
    <property type="match status" value="1"/>
</dbReference>
<evidence type="ECO:0000259" key="16">
    <source>
        <dbReference type="Pfam" id="PF08267"/>
    </source>
</evidence>
<feature type="binding site" evidence="13">
    <location>
        <position position="748"/>
    </location>
    <ligand>
        <name>Zn(2+)</name>
        <dbReference type="ChEBI" id="CHEBI:29105"/>
        <label>1</label>
        <note>catalytic</note>
    </ligand>
</feature>
<feature type="binding site" evidence="13">
    <location>
        <position position="665"/>
    </location>
    <ligand>
        <name>Zn(2+)</name>
        <dbReference type="ChEBI" id="CHEBI:29105"/>
        <label>1</label>
        <note>catalytic</note>
    </ligand>
</feature>
<comment type="pathway">
    <text evidence="2 11">Amino-acid biosynthesis; L-methionine biosynthesis via de novo pathway; L-methionine from L-homocysteine (MetE route): step 1/1.</text>
</comment>
<feature type="binding site" evidence="13">
    <location>
        <position position="663"/>
    </location>
    <ligand>
        <name>Zn(2+)</name>
        <dbReference type="ChEBI" id="CHEBI:29105"/>
        <label>1</label>
        <note>catalytic</note>
    </ligand>
</feature>
<dbReference type="InterPro" id="IPR038071">
    <property type="entry name" value="UROD/MetE-like_sf"/>
</dbReference>
<keyword evidence="5 11" id="KW-0028">Amino-acid biosynthesis</keyword>
<evidence type="ECO:0000259" key="15">
    <source>
        <dbReference type="Pfam" id="PF01717"/>
    </source>
</evidence>
<keyword evidence="10 11" id="KW-0486">Methionine biosynthesis</keyword>
<feature type="binding site" evidence="11">
    <location>
        <position position="748"/>
    </location>
    <ligand>
        <name>Zn(2+)</name>
        <dbReference type="ChEBI" id="CHEBI:29105"/>
        <note>catalytic</note>
    </ligand>
</feature>
<dbReference type="CDD" id="cd03312">
    <property type="entry name" value="CIMS_N_terminal_like"/>
    <property type="match status" value="1"/>
</dbReference>
<feature type="binding site" evidence="11">
    <location>
        <position position="663"/>
    </location>
    <ligand>
        <name>Zn(2+)</name>
        <dbReference type="ChEBI" id="CHEBI:29105"/>
        <note>catalytic</note>
    </ligand>
</feature>
<dbReference type="Gene3D" id="3.20.20.210">
    <property type="match status" value="2"/>
</dbReference>
<evidence type="ECO:0000256" key="13">
    <source>
        <dbReference type="PIRSR" id="PIRSR000382-2"/>
    </source>
</evidence>
<feature type="domain" description="Cobalamin-independent methionine synthase MetE C-terminal/archaeal" evidence="15">
    <location>
        <begin position="448"/>
        <end position="770"/>
    </location>
</feature>
<evidence type="ECO:0000313" key="18">
    <source>
        <dbReference type="Proteomes" id="UP000295351"/>
    </source>
</evidence>
<dbReference type="UniPathway" id="UPA00051">
    <property type="reaction ID" value="UER00082"/>
</dbReference>
<evidence type="ECO:0000256" key="12">
    <source>
        <dbReference type="PIRSR" id="PIRSR000382-1"/>
    </source>
</evidence>
<sequence>MSNRTLPVASLGFPRIGRHRELKFALEGYWSGRIAEGDLLETAKTLRAENWAVQRDNGITQIPSNDFSFYDHVLDTAVMVGAIPAAYGWTGGEVPLSLYFAMARGSEGDGAAGCGHVHRGHGVPALEMTKWFDTNYHYMVPDIAEDQVFTLTSQKPVDHFLEAKALGIHTRPVVLGPVTFLKLAKARPATFKPLDLLAGLLPVYEDLFRRLAAAGADWVQVDEPILALDLTEGERHAFKLSYDSLAKAAPGLKVMLTTYFGALADNLEAAAALPVAGLHIDLARAPEQLDAVARAVRADQVLSLGVIDGRNIWRADLAAILDRLTPVVAARGADAVAVAASCSLLHVPIDLELETALDADLRTWLAFATQKLGELATLGRGLAQGKDAVRQTVNDAAQAIAARASSPKVTDPLVRGRVAGIDAGMKTRASAFEDRRAAQADAIALPLFPTTTIGSFPQTSDVRKARSAHAGGALSYKDYEAFLRRETAAAIRWQEEIGLDVLVHGEFERNDMVQYFGEQLSGFAFTRHAWVQSYGSRYVRPPIIFGDVSRPNPMTVRWWQYAQSLTRKPVKGMLTGPVTILNWSFVRDDIPRSETCRQIALAIRDEVSDLEKAGAKMIQIDEAALREGLPLRHKDWRHYLDWAVEAFRLCSSGVADGTQIHTHMCYSEFNDIIPAIAAMDADVISIETSRSKMELLDAFRNFRYPNEIGPGVYDIHSPRVPGTEEMTGLLSLARQRLQDRQLWVNPDCGLKTRKWEEVRPALVNMVEAARRLRDADGPQDAAVTAQ</sequence>
<feature type="binding site" evidence="11">
    <location>
        <position position="687"/>
    </location>
    <ligand>
        <name>Zn(2+)</name>
        <dbReference type="ChEBI" id="CHEBI:29105"/>
        <note>catalytic</note>
    </ligand>
</feature>
<feature type="binding site" evidence="11 12">
    <location>
        <begin position="453"/>
        <end position="455"/>
    </location>
    <ligand>
        <name>L-methionine</name>
        <dbReference type="ChEBI" id="CHEBI:57844"/>
    </ligand>
</feature>
<dbReference type="GO" id="GO:0032259">
    <property type="term" value="P:methylation"/>
    <property type="evidence" value="ECO:0007669"/>
    <property type="project" value="UniProtKB-KW"/>
</dbReference>
<dbReference type="FunFam" id="3.20.20.210:FF:000002">
    <property type="entry name" value="5-methyltetrahydropteroyltriglutamate--homocysteine methyltransferase"/>
    <property type="match status" value="1"/>
</dbReference>
<feature type="binding site" evidence="11 12">
    <location>
        <position position="621"/>
    </location>
    <ligand>
        <name>L-methionine</name>
        <dbReference type="ChEBI" id="CHEBI:57844"/>
    </ligand>
</feature>
<dbReference type="PIRSF" id="PIRSF000382">
    <property type="entry name" value="MeTrfase_B12_ind"/>
    <property type="match status" value="1"/>
</dbReference>
<evidence type="ECO:0000256" key="3">
    <source>
        <dbReference type="ARBA" id="ARBA00009553"/>
    </source>
</evidence>
<dbReference type="HAMAP" id="MF_00172">
    <property type="entry name" value="Meth_synth"/>
    <property type="match status" value="1"/>
</dbReference>
<evidence type="ECO:0000256" key="8">
    <source>
        <dbReference type="ARBA" id="ARBA00022737"/>
    </source>
</evidence>
<comment type="similarity">
    <text evidence="3 11">Belongs to the vitamin-B12 independent methionine synthase family.</text>
</comment>
<comment type="function">
    <text evidence="1 11">Catalyzes the transfer of a methyl group from 5-methyltetrahydrofolate to homocysteine resulting in methionine formation.</text>
</comment>
<feature type="binding site" evidence="11 12">
    <location>
        <position position="621"/>
    </location>
    <ligand>
        <name>L-homocysteine</name>
        <dbReference type="ChEBI" id="CHEBI:58199"/>
    </ligand>
</feature>
<evidence type="ECO:0000256" key="10">
    <source>
        <dbReference type="ARBA" id="ARBA00023167"/>
    </source>
</evidence>
<dbReference type="GO" id="GO:0008270">
    <property type="term" value="F:zinc ion binding"/>
    <property type="evidence" value="ECO:0007669"/>
    <property type="project" value="InterPro"/>
</dbReference>
<evidence type="ECO:0000256" key="11">
    <source>
        <dbReference type="HAMAP-Rule" id="MF_00172"/>
    </source>
</evidence>
<feature type="domain" description="Cobalamin-independent methionine synthase MetE N-terminal" evidence="16">
    <location>
        <begin position="10"/>
        <end position="328"/>
    </location>
</feature>
<organism evidence="17 18">
    <name type="scientific">Shinella granuli</name>
    <dbReference type="NCBI Taxonomy" id="323621"/>
    <lineage>
        <taxon>Bacteria</taxon>
        <taxon>Pseudomonadati</taxon>
        <taxon>Pseudomonadota</taxon>
        <taxon>Alphaproteobacteria</taxon>
        <taxon>Hyphomicrobiales</taxon>
        <taxon>Rhizobiaceae</taxon>
        <taxon>Shinella</taxon>
    </lineage>
</organism>
<dbReference type="CDD" id="cd03311">
    <property type="entry name" value="CIMS_C_terminal_like"/>
    <property type="match status" value="1"/>
</dbReference>
<dbReference type="InterPro" id="IPR006276">
    <property type="entry name" value="Cobalamin-indep_Met_synthase"/>
</dbReference>